<dbReference type="GeneID" id="74301154"/>
<evidence type="ECO:0000259" key="2">
    <source>
        <dbReference type="Pfam" id="PF00296"/>
    </source>
</evidence>
<dbReference type="Pfam" id="PF00296">
    <property type="entry name" value="Bac_luciferase"/>
    <property type="match status" value="1"/>
</dbReference>
<dbReference type="PANTHER" id="PTHR43244:SF1">
    <property type="entry name" value="5,10-METHYLENETETRAHYDROMETHANOPTERIN REDUCTASE"/>
    <property type="match status" value="1"/>
</dbReference>
<evidence type="ECO:0000256" key="1">
    <source>
        <dbReference type="ARBA" id="ARBA00023002"/>
    </source>
</evidence>
<dbReference type="RefSeq" id="WP_003890202.1">
    <property type="nucleotide sequence ID" value="NZ_ANBO01000034.1"/>
</dbReference>
<dbReference type="NCBIfam" id="TIGR03564">
    <property type="entry name" value="F420_MSMEG_4879"/>
    <property type="match status" value="1"/>
</dbReference>
<gene>
    <name evidence="3" type="ORF">MPHL21000_19485</name>
</gene>
<dbReference type="InterPro" id="IPR036661">
    <property type="entry name" value="Luciferase-like_sf"/>
</dbReference>
<dbReference type="InterPro" id="IPR019910">
    <property type="entry name" value="Lucif-like_OxRdtase_MSMEG_4879"/>
</dbReference>
<dbReference type="Gene3D" id="3.20.20.30">
    <property type="entry name" value="Luciferase-like domain"/>
    <property type="match status" value="1"/>
</dbReference>
<dbReference type="EMBL" id="ANBP01000034">
    <property type="protein sequence ID" value="KAB7753414.1"/>
    <property type="molecule type" value="Genomic_DNA"/>
</dbReference>
<dbReference type="PANTHER" id="PTHR43244">
    <property type="match status" value="1"/>
</dbReference>
<dbReference type="AlphaFoldDB" id="A0A5N5UUV9"/>
<dbReference type="SUPFAM" id="SSF51679">
    <property type="entry name" value="Bacterial luciferase-like"/>
    <property type="match status" value="1"/>
</dbReference>
<dbReference type="CDD" id="cd01097">
    <property type="entry name" value="Tetrahydromethanopterin_reductase"/>
    <property type="match status" value="1"/>
</dbReference>
<evidence type="ECO:0000313" key="4">
    <source>
        <dbReference type="Proteomes" id="UP000325690"/>
    </source>
</evidence>
<dbReference type="InterPro" id="IPR011251">
    <property type="entry name" value="Luciferase-like_dom"/>
</dbReference>
<organism evidence="3 4">
    <name type="scientific">Mycolicibacterium phlei DSM 43239 = CCUG 21000</name>
    <dbReference type="NCBI Taxonomy" id="1226750"/>
    <lineage>
        <taxon>Bacteria</taxon>
        <taxon>Bacillati</taxon>
        <taxon>Actinomycetota</taxon>
        <taxon>Actinomycetes</taxon>
        <taxon>Mycobacteriales</taxon>
        <taxon>Mycobacteriaceae</taxon>
        <taxon>Mycolicibacterium</taxon>
    </lineage>
</organism>
<comment type="caution">
    <text evidence="3">The sequence shown here is derived from an EMBL/GenBank/DDBJ whole genome shotgun (WGS) entry which is preliminary data.</text>
</comment>
<sequence length="307" mass="32414">MPTGVYVFPRPNAANVVDDVIASARAAYDAGVRQIWLAQQLVPDAIGLAGLIGNAVPGLGVGTSVVPINPRHPLIIAAQAQTTQAAAHGHFSLGLGLGAHAVETEAFGYAWPNTVQRLREHLTILRTIFETGEVDFHGEEISAVSNWPVTMAGGTPVPVYVAAMGPKALRVTGELADGTMPYLAGPRTLREFIIPTITEAAEKAGRPAPRIIAAAPALVHDDLDEARAIAAEKLAFYQAIPSYQKVIAREGLDSAVELAALGKPDAVAERMQEYLDAGATDVILNPLRTESGDLEALWEVARNIDAT</sequence>
<reference evidence="3 4" key="1">
    <citation type="submission" date="2012-10" db="EMBL/GenBank/DDBJ databases">
        <title>The draft sequence of the Mycobacterium pheli genome.</title>
        <authorList>
            <person name="Pettersson B.M.F."/>
            <person name="Das S."/>
            <person name="Dasgupta S."/>
            <person name="Bhattacharya A."/>
            <person name="Kirsebom L.A."/>
        </authorList>
    </citation>
    <scope>NUCLEOTIDE SEQUENCE [LARGE SCALE GENOMIC DNA]</scope>
    <source>
        <strain evidence="3 4">CCUG 21000</strain>
    </source>
</reference>
<keyword evidence="1" id="KW-0560">Oxidoreductase</keyword>
<feature type="domain" description="Luciferase-like" evidence="2">
    <location>
        <begin position="11"/>
        <end position="280"/>
    </location>
</feature>
<proteinExistence type="predicted"/>
<dbReference type="Proteomes" id="UP000325690">
    <property type="component" value="Unassembled WGS sequence"/>
</dbReference>
<keyword evidence="4" id="KW-1185">Reference proteome</keyword>
<name>A0A5N5UUV9_MYCPH</name>
<protein>
    <submittedName>
        <fullName evidence="3">F420-dependent oxidoreductase</fullName>
    </submittedName>
</protein>
<evidence type="ECO:0000313" key="3">
    <source>
        <dbReference type="EMBL" id="KAB7753414.1"/>
    </source>
</evidence>
<dbReference type="InterPro" id="IPR050564">
    <property type="entry name" value="F420-G6PD/mer"/>
</dbReference>
<accession>A0A5N5UUV9</accession>
<dbReference type="GO" id="GO:0016705">
    <property type="term" value="F:oxidoreductase activity, acting on paired donors, with incorporation or reduction of molecular oxygen"/>
    <property type="evidence" value="ECO:0007669"/>
    <property type="project" value="InterPro"/>
</dbReference>